<dbReference type="Pfam" id="PF02518">
    <property type="entry name" value="HATPase_c"/>
    <property type="match status" value="1"/>
</dbReference>
<evidence type="ECO:0000256" key="6">
    <source>
        <dbReference type="ARBA" id="ARBA00023012"/>
    </source>
</evidence>
<feature type="transmembrane region" description="Helical" evidence="7">
    <location>
        <begin position="36"/>
        <end position="59"/>
    </location>
</feature>
<evidence type="ECO:0000259" key="8">
    <source>
        <dbReference type="PROSITE" id="PS50109"/>
    </source>
</evidence>
<dbReference type="Proteomes" id="UP000614469">
    <property type="component" value="Unassembled WGS sequence"/>
</dbReference>
<dbReference type="InterPro" id="IPR003661">
    <property type="entry name" value="HisK_dim/P_dom"/>
</dbReference>
<reference evidence="9 10" key="1">
    <citation type="submission" date="2020-08" db="EMBL/GenBank/DDBJ databases">
        <title>Bridging the membrane lipid divide: bacteria of the FCB group superphylum have the potential to synthesize archaeal ether lipids.</title>
        <authorList>
            <person name="Villanueva L."/>
            <person name="Von Meijenfeldt F.A.B."/>
            <person name="Westbye A.B."/>
            <person name="Yadav S."/>
            <person name="Hopmans E.C."/>
            <person name="Dutilh B.E."/>
            <person name="Sinninghe Damste J.S."/>
        </authorList>
    </citation>
    <scope>NUCLEOTIDE SEQUENCE [LARGE SCALE GENOMIC DNA]</scope>
    <source>
        <strain evidence="9">NIOZ-UU36</strain>
    </source>
</reference>
<sequence>MRWRWWWVLIPFIFGIMAALAIILTKMPNPILFFQADLWILVIGVGIGLSILMALITGYHAQNKKTQNAVINKFSEDRNRFLRRLDHELKNPLTAILAGLANLSVAETPTDRSSSLNSVQTQVGRLRRLVAELRKLSELETRPLDLGPIDLTVFLEDAFELAKEDAEAGKRNLTISIPRAPWPLPTINGDRDLLILAIHNLLENSFKFTESGDTIEMRAFEDGTRVVIEIADTGPGIPEDDQLFIWEELYRGKNARGIPGSGLGLALVRAIITRHRGDIAIRSRSGEGTVFSIHLPG</sequence>
<accession>A0A8J6NL64</accession>
<feature type="domain" description="Histidine kinase" evidence="8">
    <location>
        <begin position="84"/>
        <end position="297"/>
    </location>
</feature>
<evidence type="ECO:0000256" key="1">
    <source>
        <dbReference type="ARBA" id="ARBA00000085"/>
    </source>
</evidence>
<comment type="catalytic activity">
    <reaction evidence="1">
        <text>ATP + protein L-histidine = ADP + protein N-phospho-L-histidine.</text>
        <dbReference type="EC" id="2.7.13.3"/>
    </reaction>
</comment>
<dbReference type="GO" id="GO:0000155">
    <property type="term" value="F:phosphorelay sensor kinase activity"/>
    <property type="evidence" value="ECO:0007669"/>
    <property type="project" value="InterPro"/>
</dbReference>
<dbReference type="Gene3D" id="3.30.565.10">
    <property type="entry name" value="Histidine kinase-like ATPase, C-terminal domain"/>
    <property type="match status" value="1"/>
</dbReference>
<dbReference type="InterPro" id="IPR050736">
    <property type="entry name" value="Sensor_HK_Regulatory"/>
</dbReference>
<name>A0A8J6NL64_9CHLR</name>
<evidence type="ECO:0000256" key="2">
    <source>
        <dbReference type="ARBA" id="ARBA00012438"/>
    </source>
</evidence>
<keyword evidence="5 9" id="KW-0418">Kinase</keyword>
<gene>
    <name evidence="9" type="ORF">H8E29_07395</name>
</gene>
<dbReference type="Pfam" id="PF00512">
    <property type="entry name" value="HisKA"/>
    <property type="match status" value="1"/>
</dbReference>
<dbReference type="SUPFAM" id="SSF47384">
    <property type="entry name" value="Homodimeric domain of signal transducing histidine kinase"/>
    <property type="match status" value="1"/>
</dbReference>
<dbReference type="AlphaFoldDB" id="A0A8J6NL64"/>
<dbReference type="CDD" id="cd00075">
    <property type="entry name" value="HATPase"/>
    <property type="match status" value="1"/>
</dbReference>
<dbReference type="PROSITE" id="PS50109">
    <property type="entry name" value="HIS_KIN"/>
    <property type="match status" value="1"/>
</dbReference>
<evidence type="ECO:0000256" key="5">
    <source>
        <dbReference type="ARBA" id="ARBA00022777"/>
    </source>
</evidence>
<keyword evidence="7" id="KW-0812">Transmembrane</keyword>
<evidence type="ECO:0000256" key="3">
    <source>
        <dbReference type="ARBA" id="ARBA00022553"/>
    </source>
</evidence>
<dbReference type="CDD" id="cd00082">
    <property type="entry name" value="HisKA"/>
    <property type="match status" value="1"/>
</dbReference>
<dbReference type="InterPro" id="IPR003594">
    <property type="entry name" value="HATPase_dom"/>
</dbReference>
<evidence type="ECO:0000313" key="9">
    <source>
        <dbReference type="EMBL" id="MBC8335071.1"/>
    </source>
</evidence>
<feature type="transmembrane region" description="Helical" evidence="7">
    <location>
        <begin position="6"/>
        <end position="24"/>
    </location>
</feature>
<organism evidence="9 10">
    <name type="scientific">Candidatus Desulfolinea nitratireducens</name>
    <dbReference type="NCBI Taxonomy" id="2841698"/>
    <lineage>
        <taxon>Bacteria</taxon>
        <taxon>Bacillati</taxon>
        <taxon>Chloroflexota</taxon>
        <taxon>Anaerolineae</taxon>
        <taxon>Anaerolineales</taxon>
        <taxon>Anaerolineales incertae sedis</taxon>
        <taxon>Candidatus Desulfolinea</taxon>
    </lineage>
</organism>
<keyword evidence="7" id="KW-0472">Membrane</keyword>
<dbReference type="PANTHER" id="PTHR43711">
    <property type="entry name" value="TWO-COMPONENT HISTIDINE KINASE"/>
    <property type="match status" value="1"/>
</dbReference>
<dbReference type="EC" id="2.7.13.3" evidence="2"/>
<dbReference type="InterPro" id="IPR036097">
    <property type="entry name" value="HisK_dim/P_sf"/>
</dbReference>
<dbReference type="InterPro" id="IPR005467">
    <property type="entry name" value="His_kinase_dom"/>
</dbReference>
<dbReference type="SMART" id="SM00387">
    <property type="entry name" value="HATPase_c"/>
    <property type="match status" value="1"/>
</dbReference>
<protein>
    <recommendedName>
        <fullName evidence="2">histidine kinase</fullName>
        <ecNumber evidence="2">2.7.13.3</ecNumber>
    </recommendedName>
</protein>
<dbReference type="PANTHER" id="PTHR43711:SF1">
    <property type="entry name" value="HISTIDINE KINASE 1"/>
    <property type="match status" value="1"/>
</dbReference>
<evidence type="ECO:0000256" key="4">
    <source>
        <dbReference type="ARBA" id="ARBA00022679"/>
    </source>
</evidence>
<evidence type="ECO:0000313" key="10">
    <source>
        <dbReference type="Proteomes" id="UP000614469"/>
    </source>
</evidence>
<keyword evidence="4" id="KW-0808">Transferase</keyword>
<dbReference type="Gene3D" id="1.10.287.130">
    <property type="match status" value="1"/>
</dbReference>
<dbReference type="InterPro" id="IPR004358">
    <property type="entry name" value="Sig_transdc_His_kin-like_C"/>
</dbReference>
<dbReference type="PRINTS" id="PR00344">
    <property type="entry name" value="BCTRLSENSOR"/>
</dbReference>
<dbReference type="SUPFAM" id="SSF55874">
    <property type="entry name" value="ATPase domain of HSP90 chaperone/DNA topoisomerase II/histidine kinase"/>
    <property type="match status" value="1"/>
</dbReference>
<dbReference type="SMART" id="SM00388">
    <property type="entry name" value="HisKA"/>
    <property type="match status" value="1"/>
</dbReference>
<evidence type="ECO:0000256" key="7">
    <source>
        <dbReference type="SAM" id="Phobius"/>
    </source>
</evidence>
<proteinExistence type="predicted"/>
<dbReference type="InterPro" id="IPR036890">
    <property type="entry name" value="HATPase_C_sf"/>
</dbReference>
<dbReference type="EMBL" id="JACNJN010000090">
    <property type="protein sequence ID" value="MBC8335071.1"/>
    <property type="molecule type" value="Genomic_DNA"/>
</dbReference>
<keyword evidence="7" id="KW-1133">Transmembrane helix</keyword>
<comment type="caution">
    <text evidence="9">The sequence shown here is derived from an EMBL/GenBank/DDBJ whole genome shotgun (WGS) entry which is preliminary data.</text>
</comment>
<keyword evidence="6" id="KW-0902">Two-component regulatory system</keyword>
<keyword evidence="3" id="KW-0597">Phosphoprotein</keyword>